<proteinExistence type="predicted"/>
<comment type="caution">
    <text evidence="2">The sequence shown here is derived from an EMBL/GenBank/DDBJ whole genome shotgun (WGS) entry which is preliminary data.</text>
</comment>
<dbReference type="RefSeq" id="WP_311860990.1">
    <property type="nucleotide sequence ID" value="NZ_JAUZVV010000001.1"/>
</dbReference>
<dbReference type="PANTHER" id="PTHR34980">
    <property type="entry name" value="INNER MEMBRANE PROTEIN-RELATED-RELATED"/>
    <property type="match status" value="1"/>
</dbReference>
<keyword evidence="1" id="KW-0472">Membrane</keyword>
<organism evidence="2 3">
    <name type="scientific">Microbacterium gawkjiense</name>
    <dbReference type="NCBI Taxonomy" id="3067309"/>
    <lineage>
        <taxon>Bacteria</taxon>
        <taxon>Bacillati</taxon>
        <taxon>Actinomycetota</taxon>
        <taxon>Actinomycetes</taxon>
        <taxon>Micrococcales</taxon>
        <taxon>Microbacteriaceae</taxon>
        <taxon>Microbacterium</taxon>
    </lineage>
</organism>
<evidence type="ECO:0000313" key="2">
    <source>
        <dbReference type="EMBL" id="MDT3316239.1"/>
    </source>
</evidence>
<dbReference type="EMBL" id="JAUZVV010000001">
    <property type="protein sequence ID" value="MDT3316239.1"/>
    <property type="molecule type" value="Genomic_DNA"/>
</dbReference>
<sequence>MPPAAGPGQPPLEWPLYGASFTQAFVRYWKKYATFTGRASLSEFWWMRLAYFLIGMVLVVIMIGGALVGVSYDPVTGQSRPGPLIAVGAILLVLFLLATIIPDAALTWRRLHDANLPGPLFFLAFIPSLGSLVLLVLTLLPTNPAGRRFG</sequence>
<protein>
    <submittedName>
        <fullName evidence="2">DUF805 domain-containing protein</fullName>
    </submittedName>
</protein>
<keyword evidence="1" id="KW-0812">Transmembrane</keyword>
<evidence type="ECO:0000256" key="1">
    <source>
        <dbReference type="SAM" id="Phobius"/>
    </source>
</evidence>
<accession>A0ABU3G8U6</accession>
<evidence type="ECO:0000313" key="3">
    <source>
        <dbReference type="Proteomes" id="UP001251849"/>
    </source>
</evidence>
<name>A0ABU3G8U6_9MICO</name>
<keyword evidence="1" id="KW-1133">Transmembrane helix</keyword>
<dbReference type="PANTHER" id="PTHR34980:SF2">
    <property type="entry name" value="INNER MEMBRANE PROTEIN YHAH-RELATED"/>
    <property type="match status" value="1"/>
</dbReference>
<feature type="transmembrane region" description="Helical" evidence="1">
    <location>
        <begin position="84"/>
        <end position="108"/>
    </location>
</feature>
<dbReference type="Proteomes" id="UP001251849">
    <property type="component" value="Unassembled WGS sequence"/>
</dbReference>
<gene>
    <name evidence="2" type="ORF">Q9S71_05330</name>
</gene>
<dbReference type="Pfam" id="PF05656">
    <property type="entry name" value="DUF805"/>
    <property type="match status" value="1"/>
</dbReference>
<feature type="transmembrane region" description="Helical" evidence="1">
    <location>
        <begin position="49"/>
        <end position="72"/>
    </location>
</feature>
<dbReference type="InterPro" id="IPR008523">
    <property type="entry name" value="DUF805"/>
</dbReference>
<keyword evidence="3" id="KW-1185">Reference proteome</keyword>
<reference evidence="2 3" key="1">
    <citation type="submission" date="2023-08" db="EMBL/GenBank/DDBJ databases">
        <title>Microbacterium aquilitoris sp. nov. and Microbacterium gwkjibeachense sp. nov., isolated from beach.</title>
        <authorList>
            <person name="Lee S.D."/>
            <person name="Yang H."/>
            <person name="Kim I."/>
        </authorList>
    </citation>
    <scope>NUCLEOTIDE SEQUENCE [LARGE SCALE GENOMIC DNA]</scope>
    <source>
        <strain evidence="2 3">KSW4-11</strain>
    </source>
</reference>
<feature type="transmembrane region" description="Helical" evidence="1">
    <location>
        <begin position="120"/>
        <end position="140"/>
    </location>
</feature>